<dbReference type="SMART" id="SM00321">
    <property type="entry name" value="WSC"/>
    <property type="match status" value="1"/>
</dbReference>
<dbReference type="PROSITE" id="PS51212">
    <property type="entry name" value="WSC"/>
    <property type="match status" value="1"/>
</dbReference>
<dbReference type="InterPro" id="IPR002889">
    <property type="entry name" value="WSC_carb-bd"/>
</dbReference>
<keyword evidence="4" id="KW-1185">Reference proteome</keyword>
<organism evidence="3 4">
    <name type="scientific">Rhodotorula graminis (strain WP1)</name>
    <dbReference type="NCBI Taxonomy" id="578459"/>
    <lineage>
        <taxon>Eukaryota</taxon>
        <taxon>Fungi</taxon>
        <taxon>Dikarya</taxon>
        <taxon>Basidiomycota</taxon>
        <taxon>Pucciniomycotina</taxon>
        <taxon>Microbotryomycetes</taxon>
        <taxon>Sporidiobolales</taxon>
        <taxon>Sporidiobolaceae</taxon>
        <taxon>Rhodotorula</taxon>
    </lineage>
</organism>
<feature type="signal peptide" evidence="1">
    <location>
        <begin position="1"/>
        <end position="21"/>
    </location>
</feature>
<sequence length="498" mass="54618">MLGSTLAALASAAALVAPAQAFFRMPLDNLLVVERVDPIVMPHTVSAHVHSVAGGSNFSPDATYESLRASQCTSAHAKEDMSAYWHPSLYVHWANDTFTRVRELDGGLAYYLFRFNEADKTNVTAFPPGFRMLAGDPFARSYNLAGSAEDTIGWNCLGAPEPTRVEGSGLPVDRYCSDNLRGEVRFPSCWDGVNLYNPDGSHMAYSDGEIGPCPDSHPVRLVTLFMEISFAVQDVEPYRNETMNPSQPFVLAMGDPYGFGWHADFFNGWPQDLLQQAIEVCTDPGGEIEDCPVLELYNRDRAQVEYPEFCHKTPDYNEVVEGNLKALPGCNPITWTREDALSTSCTDVPYPERFTPTVYPGDIPPLGAEVVDGTPETVVSYQDWTYLGCFADNQTARAFPHSILNVESVDACLDAAADAGYGWAGLEYYGQCWVGPLYPATAKLDIGWCSSVCNGNSTQYCGGGPSVSAFSLYQLKRPSTNTTRIEKRHLPQGHARLS</sequence>
<dbReference type="RefSeq" id="XP_018268955.1">
    <property type="nucleotide sequence ID" value="XM_018417916.1"/>
</dbReference>
<reference evidence="3 4" key="1">
    <citation type="journal article" date="2015" name="Front. Microbiol.">
        <title>Genome sequence of the plant growth promoting endophytic yeast Rhodotorula graminis WP1.</title>
        <authorList>
            <person name="Firrincieli A."/>
            <person name="Otillar R."/>
            <person name="Salamov A."/>
            <person name="Schmutz J."/>
            <person name="Khan Z."/>
            <person name="Redman R.S."/>
            <person name="Fleck N.D."/>
            <person name="Lindquist E."/>
            <person name="Grigoriev I.V."/>
            <person name="Doty S.L."/>
        </authorList>
    </citation>
    <scope>NUCLEOTIDE SEQUENCE [LARGE SCALE GENOMIC DNA]</scope>
    <source>
        <strain evidence="3 4">WP1</strain>
    </source>
</reference>
<dbReference type="Proteomes" id="UP000053890">
    <property type="component" value="Unassembled WGS sequence"/>
</dbReference>
<accession>A0A0P9EI14</accession>
<dbReference type="Pfam" id="PF09362">
    <property type="entry name" value="DUF1996"/>
    <property type="match status" value="1"/>
</dbReference>
<proteinExistence type="predicted"/>
<feature type="domain" description="WSC" evidence="2">
    <location>
        <begin position="383"/>
        <end position="476"/>
    </location>
</feature>
<evidence type="ECO:0000313" key="4">
    <source>
        <dbReference type="Proteomes" id="UP000053890"/>
    </source>
</evidence>
<gene>
    <name evidence="3" type="ORF">RHOBADRAFT_55573</name>
</gene>
<feature type="chain" id="PRO_5006156623" description="WSC domain-containing protein" evidence="1">
    <location>
        <begin position="22"/>
        <end position="498"/>
    </location>
</feature>
<dbReference type="PANTHER" id="PTHR43662">
    <property type="match status" value="1"/>
</dbReference>
<dbReference type="Pfam" id="PF01822">
    <property type="entry name" value="WSC"/>
    <property type="match status" value="1"/>
</dbReference>
<dbReference type="GeneID" id="28978364"/>
<protein>
    <recommendedName>
        <fullName evidence="2">WSC domain-containing protein</fullName>
    </recommendedName>
</protein>
<name>A0A0P9EI14_RHOGW</name>
<dbReference type="EMBL" id="KQ474085">
    <property type="protein sequence ID" value="KPV72906.1"/>
    <property type="molecule type" value="Genomic_DNA"/>
</dbReference>
<evidence type="ECO:0000256" key="1">
    <source>
        <dbReference type="SAM" id="SignalP"/>
    </source>
</evidence>
<dbReference type="AlphaFoldDB" id="A0A0P9EI14"/>
<evidence type="ECO:0000313" key="3">
    <source>
        <dbReference type="EMBL" id="KPV72906.1"/>
    </source>
</evidence>
<dbReference type="STRING" id="578459.A0A0P9EI14"/>
<keyword evidence="1" id="KW-0732">Signal</keyword>
<dbReference type="InterPro" id="IPR018535">
    <property type="entry name" value="DUF1996"/>
</dbReference>
<dbReference type="OMA" id="INTCHDG"/>
<dbReference type="OrthoDB" id="74764at2759"/>
<dbReference type="PANTHER" id="PTHR43662:SF3">
    <property type="entry name" value="DOMAIN PROTEIN, PUTATIVE (AFU_ORTHOLOGUE AFUA_6G11970)-RELATED"/>
    <property type="match status" value="1"/>
</dbReference>
<evidence type="ECO:0000259" key="2">
    <source>
        <dbReference type="PROSITE" id="PS51212"/>
    </source>
</evidence>